<sequence length="525" mass="60095">MTGEASSSMGPPATPALVPAATWINEIPVPPIVDNFLKQAFARSHYKAMAEEVQGILDKKLKEAGIQFKLSARAKDRQSLREKLIMRCREMDSVEKGKCYKDFQQIKKEIVDLAGVRIILYMPTKEDNLRVKHIIQKEWGQEVKAKRHPPQRVIGPEDDDEDEDEHPKRRKYQPRHLGYRAIHYRIPMKDDEGKGYGWMEGDQVEVQVVSALTHAWAEVGHDILYKSYAFGPPSIEEERTLDALNGLIQSGDLLLEQFQEMVIKRTSLPFKHREQLTTFLRSYWDCGEDEHGESGDYEQAKFPRGESIYILFKFLEKERLNSPMAIRRSLTQLQYPYQHVDKEKLVFIGFSPIPKVASDMSVVICLIRDLLKEKPYMAPTQVRTGQDMCAVMMSALTILQYSLGSAEQAKNYLQRTTMTQEEIDSLNFVLTDRKRHVLLEGGRDEQVVNCQLKAAWDWFRTGAHNPKSFCGFLFRLAEMGCRKELDPVAQLNQLDIGPLSRSCTEDVVGESGPSARDLEVANRLV</sequence>
<gene>
    <name evidence="3" type="ORF">EJ04DRAFT_514291</name>
</gene>
<dbReference type="GO" id="GO:0015969">
    <property type="term" value="P:guanosine tetraphosphate metabolic process"/>
    <property type="evidence" value="ECO:0007669"/>
    <property type="project" value="InterPro"/>
</dbReference>
<proteinExistence type="predicted"/>
<feature type="domain" description="RelA/SpoT" evidence="2">
    <location>
        <begin position="72"/>
        <end position="229"/>
    </location>
</feature>
<evidence type="ECO:0000256" key="1">
    <source>
        <dbReference type="SAM" id="MobiDB-lite"/>
    </source>
</evidence>
<evidence type="ECO:0000313" key="3">
    <source>
        <dbReference type="EMBL" id="KAF2731813.1"/>
    </source>
</evidence>
<protein>
    <recommendedName>
        <fullName evidence="2">RelA/SpoT domain-containing protein</fullName>
    </recommendedName>
</protein>
<dbReference type="PANTHER" id="PTHR41773:SF1">
    <property type="entry name" value="RELA_SPOT DOMAIN-CONTAINING PROTEIN"/>
    <property type="match status" value="1"/>
</dbReference>
<dbReference type="OrthoDB" id="4719016at2759"/>
<reference evidence="3" key="1">
    <citation type="journal article" date="2020" name="Stud. Mycol.">
        <title>101 Dothideomycetes genomes: a test case for predicting lifestyles and emergence of pathogens.</title>
        <authorList>
            <person name="Haridas S."/>
            <person name="Albert R."/>
            <person name="Binder M."/>
            <person name="Bloem J."/>
            <person name="Labutti K."/>
            <person name="Salamov A."/>
            <person name="Andreopoulos B."/>
            <person name="Baker S."/>
            <person name="Barry K."/>
            <person name="Bills G."/>
            <person name="Bluhm B."/>
            <person name="Cannon C."/>
            <person name="Castanera R."/>
            <person name="Culley D."/>
            <person name="Daum C."/>
            <person name="Ezra D."/>
            <person name="Gonzalez J."/>
            <person name="Henrissat B."/>
            <person name="Kuo A."/>
            <person name="Liang C."/>
            <person name="Lipzen A."/>
            <person name="Lutzoni F."/>
            <person name="Magnuson J."/>
            <person name="Mondo S."/>
            <person name="Nolan M."/>
            <person name="Ohm R."/>
            <person name="Pangilinan J."/>
            <person name="Park H.-J."/>
            <person name="Ramirez L."/>
            <person name="Alfaro M."/>
            <person name="Sun H."/>
            <person name="Tritt A."/>
            <person name="Yoshinaga Y."/>
            <person name="Zwiers L.-H."/>
            <person name="Turgeon B."/>
            <person name="Goodwin S."/>
            <person name="Spatafora J."/>
            <person name="Crous P."/>
            <person name="Grigoriev I."/>
        </authorList>
    </citation>
    <scope>NUCLEOTIDE SEQUENCE</scope>
    <source>
        <strain evidence="3">CBS 125425</strain>
    </source>
</reference>
<accession>A0A9P4QUZ3</accession>
<evidence type="ECO:0000259" key="2">
    <source>
        <dbReference type="SMART" id="SM00954"/>
    </source>
</evidence>
<dbReference type="InterPro" id="IPR043519">
    <property type="entry name" value="NT_sf"/>
</dbReference>
<evidence type="ECO:0000313" key="4">
    <source>
        <dbReference type="Proteomes" id="UP000799444"/>
    </source>
</evidence>
<dbReference type="SMART" id="SM00954">
    <property type="entry name" value="RelA_SpoT"/>
    <property type="match status" value="1"/>
</dbReference>
<organism evidence="3 4">
    <name type="scientific">Polyplosphaeria fusca</name>
    <dbReference type="NCBI Taxonomy" id="682080"/>
    <lineage>
        <taxon>Eukaryota</taxon>
        <taxon>Fungi</taxon>
        <taxon>Dikarya</taxon>
        <taxon>Ascomycota</taxon>
        <taxon>Pezizomycotina</taxon>
        <taxon>Dothideomycetes</taxon>
        <taxon>Pleosporomycetidae</taxon>
        <taxon>Pleosporales</taxon>
        <taxon>Tetraplosphaeriaceae</taxon>
        <taxon>Polyplosphaeria</taxon>
    </lineage>
</organism>
<dbReference type="InterPro" id="IPR007685">
    <property type="entry name" value="RelA_SpoT"/>
</dbReference>
<dbReference type="CDD" id="cd05399">
    <property type="entry name" value="NT_Rel-Spo_like"/>
    <property type="match status" value="1"/>
</dbReference>
<dbReference type="EMBL" id="ML996188">
    <property type="protein sequence ID" value="KAF2731813.1"/>
    <property type="molecule type" value="Genomic_DNA"/>
</dbReference>
<feature type="region of interest" description="Disordered" evidence="1">
    <location>
        <begin position="142"/>
        <end position="171"/>
    </location>
</feature>
<dbReference type="SUPFAM" id="SSF81301">
    <property type="entry name" value="Nucleotidyltransferase"/>
    <property type="match status" value="1"/>
</dbReference>
<dbReference type="AlphaFoldDB" id="A0A9P4QUZ3"/>
<comment type="caution">
    <text evidence="3">The sequence shown here is derived from an EMBL/GenBank/DDBJ whole genome shotgun (WGS) entry which is preliminary data.</text>
</comment>
<dbReference type="Gene3D" id="3.30.460.10">
    <property type="entry name" value="Beta Polymerase, domain 2"/>
    <property type="match status" value="1"/>
</dbReference>
<dbReference type="Proteomes" id="UP000799444">
    <property type="component" value="Unassembled WGS sequence"/>
</dbReference>
<dbReference type="PANTHER" id="PTHR41773">
    <property type="entry name" value="GTP PYROPHOSPHATASE-RELATED"/>
    <property type="match status" value="1"/>
</dbReference>
<name>A0A9P4QUZ3_9PLEO</name>
<keyword evidence="4" id="KW-1185">Reference proteome</keyword>
<dbReference type="Pfam" id="PF04607">
    <property type="entry name" value="RelA_SpoT"/>
    <property type="match status" value="1"/>
</dbReference>